<evidence type="ECO:0000313" key="2">
    <source>
        <dbReference type="EMBL" id="MEZ8208947.1"/>
    </source>
</evidence>
<dbReference type="InterPro" id="IPR012340">
    <property type="entry name" value="NA-bd_OB-fold"/>
</dbReference>
<comment type="caution">
    <text evidence="2">The sequence shown here is derived from an EMBL/GenBank/DDBJ whole genome shotgun (WGS) entry which is preliminary data.</text>
</comment>
<dbReference type="RefSeq" id="WP_371718595.1">
    <property type="nucleotide sequence ID" value="NZ_JBGOOF010000011.1"/>
</dbReference>
<dbReference type="SUPFAM" id="SSF50249">
    <property type="entry name" value="Nucleic acid-binding proteins"/>
    <property type="match status" value="1"/>
</dbReference>
<gene>
    <name evidence="2" type="ORF">ACED39_09165</name>
</gene>
<keyword evidence="3" id="KW-1185">Reference proteome</keyword>
<organism evidence="2 3">
    <name type="scientific">Vibrio bivalvicida</name>
    <dbReference type="NCBI Taxonomy" id="1276888"/>
    <lineage>
        <taxon>Bacteria</taxon>
        <taxon>Pseudomonadati</taxon>
        <taxon>Pseudomonadota</taxon>
        <taxon>Gammaproteobacteria</taxon>
        <taxon>Vibrionales</taxon>
        <taxon>Vibrionaceae</taxon>
        <taxon>Vibrio</taxon>
        <taxon>Vibrio oreintalis group</taxon>
    </lineage>
</organism>
<accession>A0ABV4MH88</accession>
<proteinExistence type="predicted"/>
<dbReference type="Proteomes" id="UP001569151">
    <property type="component" value="Unassembled WGS sequence"/>
</dbReference>
<reference evidence="2 3" key="1">
    <citation type="submission" date="2024-06" db="EMBL/GenBank/DDBJ databases">
        <authorList>
            <person name="Steensen K."/>
            <person name="Seneca J."/>
            <person name="Bartlau N."/>
            <person name="Yu A.X."/>
            <person name="Polz M.F."/>
        </authorList>
    </citation>
    <scope>NUCLEOTIDE SEQUENCE [LARGE SCALE GENOMIC DNA]</scope>
    <source>
        <strain evidence="2 3">1F146</strain>
    </source>
</reference>
<name>A0ABV4MH88_9VIBR</name>
<dbReference type="Gene3D" id="2.40.50.140">
    <property type="entry name" value="Nucleic acid-binding proteins"/>
    <property type="match status" value="1"/>
</dbReference>
<dbReference type="InterPro" id="IPR002059">
    <property type="entry name" value="CSP_DNA-bd"/>
</dbReference>
<dbReference type="EMBL" id="JBGOOS010000010">
    <property type="protein sequence ID" value="MEZ8208947.1"/>
    <property type="molecule type" value="Genomic_DNA"/>
</dbReference>
<sequence length="77" mass="8587">MLKGLKDVGIGKIVDLDESHGYGFIKQENEDGKVFFHVRDIAESTIDPHVNELVEFDVECDLSGCRLALNILPTLTK</sequence>
<evidence type="ECO:0000259" key="1">
    <source>
        <dbReference type="Pfam" id="PF00313"/>
    </source>
</evidence>
<dbReference type="Pfam" id="PF00313">
    <property type="entry name" value="CSD"/>
    <property type="match status" value="1"/>
</dbReference>
<evidence type="ECO:0000313" key="3">
    <source>
        <dbReference type="Proteomes" id="UP001569151"/>
    </source>
</evidence>
<feature type="domain" description="CSD" evidence="1">
    <location>
        <begin position="11"/>
        <end position="65"/>
    </location>
</feature>
<dbReference type="CDD" id="cd04458">
    <property type="entry name" value="CSP_CDS"/>
    <property type="match status" value="1"/>
</dbReference>
<protein>
    <submittedName>
        <fullName evidence="2">Cold shock domain-containing protein</fullName>
    </submittedName>
</protein>